<feature type="compositionally biased region" description="Polar residues" evidence="1">
    <location>
        <begin position="89"/>
        <end position="105"/>
    </location>
</feature>
<dbReference type="AlphaFoldDB" id="A0AAX6MH72"/>
<feature type="compositionally biased region" description="Low complexity" evidence="1">
    <location>
        <begin position="72"/>
        <end position="88"/>
    </location>
</feature>
<dbReference type="GO" id="GO:0003676">
    <property type="term" value="F:nucleic acid binding"/>
    <property type="evidence" value="ECO:0007669"/>
    <property type="project" value="InterPro"/>
</dbReference>
<accession>A0AAX6MH72</accession>
<dbReference type="InterPro" id="IPR035979">
    <property type="entry name" value="RBD_domain_sf"/>
</dbReference>
<keyword evidence="3" id="KW-1185">Reference proteome</keyword>
<dbReference type="SUPFAM" id="SSF54928">
    <property type="entry name" value="RNA-binding domain, RBD"/>
    <property type="match status" value="1"/>
</dbReference>
<reference evidence="2 3" key="1">
    <citation type="journal article" date="2024" name="Front Chem Biol">
        <title>Unveiling the potential of Daldinia eschscholtzii MFLUCC 19-0629 through bioactivity and bioinformatics studies for enhanced sustainable agriculture production.</title>
        <authorList>
            <person name="Brooks S."/>
            <person name="Weaver J.A."/>
            <person name="Klomchit A."/>
            <person name="Alharthi S.A."/>
            <person name="Onlamun T."/>
            <person name="Nurani R."/>
            <person name="Vong T.K."/>
            <person name="Alberti F."/>
            <person name="Greco C."/>
        </authorList>
    </citation>
    <scope>NUCLEOTIDE SEQUENCE [LARGE SCALE GENOMIC DNA]</scope>
    <source>
        <strain evidence="2">MFLUCC 19-0629</strain>
    </source>
</reference>
<protein>
    <submittedName>
        <fullName evidence="2">Uncharacterized protein</fullName>
    </submittedName>
</protein>
<evidence type="ECO:0000256" key="1">
    <source>
        <dbReference type="SAM" id="MobiDB-lite"/>
    </source>
</evidence>
<sequence>MADSSKMEDSLKAQYEFALQADIWGTSWRDILDPFRRKLGLGPSKNLMGSAPPQSPRLEYQENPYPYGWGLPPKSISPSSSITDNPSSGESAGASSQLSQETPRSTPDCLVGRPISFDAGAYIPVADIPSPGIPSPGIPHVNIPKYQNTAIRITRLPPNCTVSDLLREIRGVGRIYSLRMDPPMYDERKGKIIDNSAATIQFFTGSDRNRFRQRYSQNPLTVRGWSARFRLNKTRVASHDDQRASRVLVMSGHRQIVTPQNLTRIFTGLWGIHFDTDFMHYEQGLETSTITWGFGSFQGQAETLYAMINELLSGRVHVEYGDDPCSDAPLPVF</sequence>
<proteinExistence type="predicted"/>
<dbReference type="EMBL" id="JBANMG010000006">
    <property type="protein sequence ID" value="KAK6951796.1"/>
    <property type="molecule type" value="Genomic_DNA"/>
</dbReference>
<gene>
    <name evidence="2" type="ORF">Daesc_006321</name>
</gene>
<evidence type="ECO:0000313" key="2">
    <source>
        <dbReference type="EMBL" id="KAK6951796.1"/>
    </source>
</evidence>
<evidence type="ECO:0000313" key="3">
    <source>
        <dbReference type="Proteomes" id="UP001369815"/>
    </source>
</evidence>
<feature type="region of interest" description="Disordered" evidence="1">
    <location>
        <begin position="40"/>
        <end position="110"/>
    </location>
</feature>
<organism evidence="2 3">
    <name type="scientific">Daldinia eschscholtzii</name>
    <dbReference type="NCBI Taxonomy" id="292717"/>
    <lineage>
        <taxon>Eukaryota</taxon>
        <taxon>Fungi</taxon>
        <taxon>Dikarya</taxon>
        <taxon>Ascomycota</taxon>
        <taxon>Pezizomycotina</taxon>
        <taxon>Sordariomycetes</taxon>
        <taxon>Xylariomycetidae</taxon>
        <taxon>Xylariales</taxon>
        <taxon>Hypoxylaceae</taxon>
        <taxon>Daldinia</taxon>
    </lineage>
</organism>
<dbReference type="Proteomes" id="UP001369815">
    <property type="component" value="Unassembled WGS sequence"/>
</dbReference>
<comment type="caution">
    <text evidence="2">The sequence shown here is derived from an EMBL/GenBank/DDBJ whole genome shotgun (WGS) entry which is preliminary data.</text>
</comment>
<name>A0AAX6MH72_9PEZI</name>